<proteinExistence type="predicted"/>
<name>A0A645I9S4_9ZZZZ</name>
<dbReference type="AlphaFoldDB" id="A0A645I9S4"/>
<gene>
    <name evidence="1" type="ORF">SDC9_195602</name>
</gene>
<accession>A0A645I9S4</accession>
<organism evidence="1">
    <name type="scientific">bioreactor metagenome</name>
    <dbReference type="NCBI Taxonomy" id="1076179"/>
    <lineage>
        <taxon>unclassified sequences</taxon>
        <taxon>metagenomes</taxon>
        <taxon>ecological metagenomes</taxon>
    </lineage>
</organism>
<comment type="caution">
    <text evidence="1">The sequence shown here is derived from an EMBL/GenBank/DDBJ whole genome shotgun (WGS) entry which is preliminary data.</text>
</comment>
<sequence length="51" mass="5423">MVDRGGAGIDRLRRGAGARVHGACGHQRRALCAAARAEDAHARHHGLAQER</sequence>
<evidence type="ECO:0000313" key="1">
    <source>
        <dbReference type="EMBL" id="MPN47998.1"/>
    </source>
</evidence>
<protein>
    <submittedName>
        <fullName evidence="1">Uncharacterized protein</fullName>
    </submittedName>
</protein>
<dbReference type="EMBL" id="VSSQ01109927">
    <property type="protein sequence ID" value="MPN47998.1"/>
    <property type="molecule type" value="Genomic_DNA"/>
</dbReference>
<reference evidence="1" key="1">
    <citation type="submission" date="2019-08" db="EMBL/GenBank/DDBJ databases">
        <authorList>
            <person name="Kucharzyk K."/>
            <person name="Murdoch R.W."/>
            <person name="Higgins S."/>
            <person name="Loffler F."/>
        </authorList>
    </citation>
    <scope>NUCLEOTIDE SEQUENCE</scope>
</reference>